<feature type="region of interest" description="Disordered" evidence="1">
    <location>
        <begin position="594"/>
        <end position="629"/>
    </location>
</feature>
<dbReference type="SUPFAM" id="SSF48371">
    <property type="entry name" value="ARM repeat"/>
    <property type="match status" value="1"/>
</dbReference>
<name>A0A433QFY7_9FUNG</name>
<dbReference type="Pfam" id="PF05536">
    <property type="entry name" value="Neurochondrin"/>
    <property type="match status" value="1"/>
</dbReference>
<reference evidence="2 3" key="1">
    <citation type="journal article" date="2018" name="New Phytol.">
        <title>Phylogenomics of Endogonaceae and evolution of mycorrhizas within Mucoromycota.</title>
        <authorList>
            <person name="Chang Y."/>
            <person name="Desiro A."/>
            <person name="Na H."/>
            <person name="Sandor L."/>
            <person name="Lipzen A."/>
            <person name="Clum A."/>
            <person name="Barry K."/>
            <person name="Grigoriev I.V."/>
            <person name="Martin F.M."/>
            <person name="Stajich J.E."/>
            <person name="Smith M.E."/>
            <person name="Bonito G."/>
            <person name="Spatafora J.W."/>
        </authorList>
    </citation>
    <scope>NUCLEOTIDE SEQUENCE [LARGE SCALE GENOMIC DNA]</scope>
    <source>
        <strain evidence="2 3">AD002</strain>
    </source>
</reference>
<evidence type="ECO:0000313" key="2">
    <source>
        <dbReference type="EMBL" id="RUS28706.1"/>
    </source>
</evidence>
<dbReference type="InterPro" id="IPR008709">
    <property type="entry name" value="Neurochondrin"/>
</dbReference>
<sequence>MADTLPNLIPTDDDLNHCLALLAPSATDESKFVALLLLPRLLDQKDPQTMHRVFAGMNFGFLERLMKTKSQQEAEIPEETLKSIAVNILSCFCSEELIQTKQMTARISTLAGLITPNFTTVKDGLFYRNRKTVGSHAIASLQPSHIIHHLTLQPSPKSFSATERTLTIVLLRHVHLNASAILASAPSAHLSSLLKESLRTVMLPSLTALVRTRQDAVKFEALGALREMIEFVPGEILHKIEKEEPQRMPIWTNSIRVGLRQILGNSTYRETALTLIALLLRHFGTGWLFRPITAHPPSARRIEKSPAHKTPAAADEEADARFSALVVQLACVETRLLLDKLQDRVEGRRRVEGEREERKEGEREERKEGEREERKEGEREEREDKMLPVCYEILEAAIRVLSEAMDAVEKAEEGEEGSNDGTFDAELLLRMQEALVETFRAVLEYLKDVQDNHADDMKAILADMTALASVRVLASWLAEEASLEKEIAAVMRLLVGVCHESTSTPTPIIDLTSLLTPAFLNLTSSAFLRLSFLSAGGHIAMASYVRSAGPAPDRVVGPMQVLAGLAAVAGREVVGDTELVKDVWEGIGRFICGEPGDPEINSTDSVASSPDRPHPPRAPAAYSTARRPGCHHRCEDVLHVVRRGEGRAAGR</sequence>
<keyword evidence="3" id="KW-1185">Reference proteome</keyword>
<accession>A0A433QFY7</accession>
<comment type="caution">
    <text evidence="2">The sequence shown here is derived from an EMBL/GenBank/DDBJ whole genome shotgun (WGS) entry which is preliminary data.</text>
</comment>
<dbReference type="PANTHER" id="PTHR13109">
    <property type="entry name" value="NEUROCHONDRIN"/>
    <property type="match status" value="1"/>
</dbReference>
<gene>
    <name evidence="2" type="ORF">BC938DRAFT_481547</name>
</gene>
<protein>
    <submittedName>
        <fullName evidence="2">Neurochondrin-domain-containing protein</fullName>
    </submittedName>
</protein>
<evidence type="ECO:0000313" key="3">
    <source>
        <dbReference type="Proteomes" id="UP000274822"/>
    </source>
</evidence>
<proteinExistence type="predicted"/>
<organism evidence="2 3">
    <name type="scientific">Jimgerdemannia flammicorona</name>
    <dbReference type="NCBI Taxonomy" id="994334"/>
    <lineage>
        <taxon>Eukaryota</taxon>
        <taxon>Fungi</taxon>
        <taxon>Fungi incertae sedis</taxon>
        <taxon>Mucoromycota</taxon>
        <taxon>Mucoromycotina</taxon>
        <taxon>Endogonomycetes</taxon>
        <taxon>Endogonales</taxon>
        <taxon>Endogonaceae</taxon>
        <taxon>Jimgerdemannia</taxon>
    </lineage>
</organism>
<dbReference type="InterPro" id="IPR016024">
    <property type="entry name" value="ARM-type_fold"/>
</dbReference>
<dbReference type="PANTHER" id="PTHR13109:SF7">
    <property type="entry name" value="NEUROCHONDRIN"/>
    <property type="match status" value="1"/>
</dbReference>
<evidence type="ECO:0000256" key="1">
    <source>
        <dbReference type="SAM" id="MobiDB-lite"/>
    </source>
</evidence>
<dbReference type="Proteomes" id="UP000274822">
    <property type="component" value="Unassembled WGS sequence"/>
</dbReference>
<feature type="region of interest" description="Disordered" evidence="1">
    <location>
        <begin position="348"/>
        <end position="382"/>
    </location>
</feature>
<dbReference type="AlphaFoldDB" id="A0A433QFY7"/>
<dbReference type="EMBL" id="RBNJ01006240">
    <property type="protein sequence ID" value="RUS28706.1"/>
    <property type="molecule type" value="Genomic_DNA"/>
</dbReference>